<keyword evidence="3" id="KW-1185">Reference proteome</keyword>
<dbReference type="EMBL" id="MKKU01000316">
    <property type="protein sequence ID" value="RNF15768.1"/>
    <property type="molecule type" value="Genomic_DNA"/>
</dbReference>
<gene>
    <name evidence="2" type="ORF">Tco025E_05426</name>
</gene>
<reference evidence="2 3" key="1">
    <citation type="journal article" date="2018" name="BMC Genomics">
        <title>Genomic comparison of Trypanosoma conorhini and Trypanosoma rangeli to Trypanosoma cruzi strains of high and low virulence.</title>
        <authorList>
            <person name="Bradwell K.R."/>
            <person name="Koparde V.N."/>
            <person name="Matveyev A.V."/>
            <person name="Serrano M.G."/>
            <person name="Alves J.M."/>
            <person name="Parikh H."/>
            <person name="Huang B."/>
            <person name="Lee V."/>
            <person name="Espinosa-Alvarez O."/>
            <person name="Ortiz P.A."/>
            <person name="Costa-Martins A.G."/>
            <person name="Teixeira M.M."/>
            <person name="Buck G.A."/>
        </authorList>
    </citation>
    <scope>NUCLEOTIDE SEQUENCE [LARGE SCALE GENOMIC DNA]</scope>
    <source>
        <strain evidence="2 3">025E</strain>
    </source>
</reference>
<comment type="caution">
    <text evidence="2">The sequence shown here is derived from an EMBL/GenBank/DDBJ whole genome shotgun (WGS) entry which is preliminary data.</text>
</comment>
<dbReference type="InterPro" id="IPR056614">
    <property type="entry name" value="FAZ1_cons"/>
</dbReference>
<dbReference type="AlphaFoldDB" id="A0A3R7L3V8"/>
<protein>
    <recommendedName>
        <fullName evidence="1">Flagellar attachment zone protein 1 conserved domain-containing protein</fullName>
    </recommendedName>
</protein>
<dbReference type="RefSeq" id="XP_029227590.1">
    <property type="nucleotide sequence ID" value="XM_029372325.1"/>
</dbReference>
<organism evidence="2 3">
    <name type="scientific">Trypanosoma conorhini</name>
    <dbReference type="NCBI Taxonomy" id="83891"/>
    <lineage>
        <taxon>Eukaryota</taxon>
        <taxon>Discoba</taxon>
        <taxon>Euglenozoa</taxon>
        <taxon>Kinetoplastea</taxon>
        <taxon>Metakinetoplastina</taxon>
        <taxon>Trypanosomatida</taxon>
        <taxon>Trypanosomatidae</taxon>
        <taxon>Trypanosoma</taxon>
    </lineage>
</organism>
<name>A0A3R7L3V8_9TRYP</name>
<evidence type="ECO:0000313" key="3">
    <source>
        <dbReference type="Proteomes" id="UP000284403"/>
    </source>
</evidence>
<dbReference type="Pfam" id="PF23398">
    <property type="entry name" value="FAZ1_cons"/>
    <property type="match status" value="1"/>
</dbReference>
<dbReference type="Proteomes" id="UP000284403">
    <property type="component" value="Unassembled WGS sequence"/>
</dbReference>
<evidence type="ECO:0000259" key="1">
    <source>
        <dbReference type="Pfam" id="PF23398"/>
    </source>
</evidence>
<proteinExistence type="predicted"/>
<accession>A0A3R7L3V8</accession>
<dbReference type="OrthoDB" id="252685at2759"/>
<feature type="domain" description="Flagellar attachment zone protein 1 conserved" evidence="1">
    <location>
        <begin position="30"/>
        <end position="111"/>
    </location>
</feature>
<sequence length="289" mass="32264">MCKAAGRSLFLPWLGAKDCCVRPQSLRWTRHVYNLGKGWVPLVSQYRQLVGDVLLLEVSRATCLPSDCVRRVEFAPGGLVAEFEVLKTKEFIDVDGCLRRHSFGTMSALMELSRSGVRQMSFASVSEVDGVSEVPTHVYVGAQLLSPKAPMWPESSKAGVTMRELELFRCRRALASRMRRMEETLQPSSGFSSGLDAAAPVDPYELQREPVYCVTLEEYRAVLQRCVDARDQGTDDEDGDDSTRLWNEHVVARAEEERRFTQQLGLSGPCYAQLGRGSSNTPHRRGNGT</sequence>
<evidence type="ECO:0000313" key="2">
    <source>
        <dbReference type="EMBL" id="RNF15768.1"/>
    </source>
</evidence>
<dbReference type="GeneID" id="40319037"/>